<organism evidence="2 3">
    <name type="scientific">Haemonchus contortus</name>
    <name type="common">Barber pole worm</name>
    <dbReference type="NCBI Taxonomy" id="6289"/>
    <lineage>
        <taxon>Eukaryota</taxon>
        <taxon>Metazoa</taxon>
        <taxon>Ecdysozoa</taxon>
        <taxon>Nematoda</taxon>
        <taxon>Chromadorea</taxon>
        <taxon>Rhabditida</taxon>
        <taxon>Rhabditina</taxon>
        <taxon>Rhabditomorpha</taxon>
        <taxon>Strongyloidea</taxon>
        <taxon>Trichostrongylidae</taxon>
        <taxon>Haemonchus</taxon>
    </lineage>
</organism>
<keyword evidence="2" id="KW-1185">Reference proteome</keyword>
<feature type="compositionally biased region" description="Polar residues" evidence="1">
    <location>
        <begin position="202"/>
        <end position="211"/>
    </location>
</feature>
<sequence>VTAQVNLGQFSLHPRQNGGWNMGMSQGANIFGFGGHRALGIAGNDGGVGLSGTDNAIVANERVGVDSGLSAGRNGLDLGSLLQFGNNPNPVHPGGQLGSFLDNIRNFFASLVPSPLPLPPPQPPALPPLGGTSGWGQGGGLPGLPQRIGTEGGVGPDGFLPRPWETEETVKPVDGDSRRSSRVSTEPLEEQFATLLPESRETQWSMQTTEEPNPFERNTDRPRQLPGMVRMPAPPEE</sequence>
<evidence type="ECO:0000313" key="2">
    <source>
        <dbReference type="Proteomes" id="UP000025227"/>
    </source>
</evidence>
<dbReference type="OrthoDB" id="5825015at2759"/>
<proteinExistence type="predicted"/>
<evidence type="ECO:0000256" key="1">
    <source>
        <dbReference type="SAM" id="MobiDB-lite"/>
    </source>
</evidence>
<name>A0A7I4Y645_HAECO</name>
<feature type="compositionally biased region" description="Pro residues" evidence="1">
    <location>
        <begin position="118"/>
        <end position="127"/>
    </location>
</feature>
<dbReference type="AlphaFoldDB" id="A0A7I4Y645"/>
<feature type="region of interest" description="Disordered" evidence="1">
    <location>
        <begin position="118"/>
        <end position="237"/>
    </location>
</feature>
<feature type="compositionally biased region" description="Basic and acidic residues" evidence="1">
    <location>
        <begin position="164"/>
        <end position="179"/>
    </location>
</feature>
<evidence type="ECO:0000313" key="3">
    <source>
        <dbReference type="WBParaSite" id="HCON_00058080-00001"/>
    </source>
</evidence>
<reference evidence="3" key="1">
    <citation type="submission" date="2020-12" db="UniProtKB">
        <authorList>
            <consortium name="WormBaseParasite"/>
        </authorList>
    </citation>
    <scope>IDENTIFICATION</scope>
    <source>
        <strain evidence="3">MHco3</strain>
    </source>
</reference>
<dbReference type="WBParaSite" id="HCON_00058080-00001">
    <property type="protein sequence ID" value="HCON_00058080-00001"/>
    <property type="gene ID" value="HCON_00058080"/>
</dbReference>
<dbReference type="Proteomes" id="UP000025227">
    <property type="component" value="Unplaced"/>
</dbReference>
<protein>
    <submittedName>
        <fullName evidence="3">PI31_Prot_C domain-containing protein</fullName>
    </submittedName>
</protein>
<accession>A0A7I4Y645</accession>
<feature type="compositionally biased region" description="Gly residues" evidence="1">
    <location>
        <begin position="131"/>
        <end position="142"/>
    </location>
</feature>